<feature type="compositionally biased region" description="Polar residues" evidence="1">
    <location>
        <begin position="80"/>
        <end position="89"/>
    </location>
</feature>
<feature type="region of interest" description="Disordered" evidence="1">
    <location>
        <begin position="1"/>
        <end position="89"/>
    </location>
</feature>
<dbReference type="AlphaFoldDB" id="W4FVD6"/>
<sequence>MTEPNQESQHTTPTLPSDPVGDIIGSTCVNSTSDSPNQTVDRTSTNSTLTALNLNQVRRASYEDNGSKSARDHKEPLPPRSTTCTSARRSISQLTKEVLVEPLRRTSINKRSDVLPTNPAAAAAATTDDTGSQNIAEDELFAAVDEALVPEIEAYLREKIQCNRSDTKAKDIREFVLSRLSSVQIRQVLPPLLAKLQSELGGSTIALDIQTSFCMMEDLFSDDLGRASPLVGMYTDEEEDMLKSLELRTVL</sequence>
<evidence type="ECO:0000313" key="2">
    <source>
        <dbReference type="EMBL" id="ETV71457.1"/>
    </source>
</evidence>
<organism evidence="2">
    <name type="scientific">Aphanomyces astaci</name>
    <name type="common">Crayfish plague agent</name>
    <dbReference type="NCBI Taxonomy" id="112090"/>
    <lineage>
        <taxon>Eukaryota</taxon>
        <taxon>Sar</taxon>
        <taxon>Stramenopiles</taxon>
        <taxon>Oomycota</taxon>
        <taxon>Saprolegniomycetes</taxon>
        <taxon>Saprolegniales</taxon>
        <taxon>Verrucalvaceae</taxon>
        <taxon>Aphanomyces</taxon>
    </lineage>
</organism>
<dbReference type="GeneID" id="20815331"/>
<reference evidence="2" key="1">
    <citation type="submission" date="2013-12" db="EMBL/GenBank/DDBJ databases">
        <title>The Genome Sequence of Aphanomyces astaci APO3.</title>
        <authorList>
            <consortium name="The Broad Institute Genomics Platform"/>
            <person name="Russ C."/>
            <person name="Tyler B."/>
            <person name="van West P."/>
            <person name="Dieguez-Uribeondo J."/>
            <person name="Young S.K."/>
            <person name="Zeng Q."/>
            <person name="Gargeya S."/>
            <person name="Fitzgerald M."/>
            <person name="Abouelleil A."/>
            <person name="Alvarado L."/>
            <person name="Chapman S.B."/>
            <person name="Gainer-Dewar J."/>
            <person name="Goldberg J."/>
            <person name="Griggs A."/>
            <person name="Gujja S."/>
            <person name="Hansen M."/>
            <person name="Howarth C."/>
            <person name="Imamovic A."/>
            <person name="Ireland A."/>
            <person name="Larimer J."/>
            <person name="McCowan C."/>
            <person name="Murphy C."/>
            <person name="Pearson M."/>
            <person name="Poon T.W."/>
            <person name="Priest M."/>
            <person name="Roberts A."/>
            <person name="Saif S."/>
            <person name="Shea T."/>
            <person name="Sykes S."/>
            <person name="Wortman J."/>
            <person name="Nusbaum C."/>
            <person name="Birren B."/>
        </authorList>
    </citation>
    <scope>NUCLEOTIDE SEQUENCE [LARGE SCALE GENOMIC DNA]</scope>
    <source>
        <strain evidence="2">APO3</strain>
    </source>
</reference>
<accession>W4FVD6</accession>
<dbReference type="OrthoDB" id="79470at2759"/>
<protein>
    <submittedName>
        <fullName evidence="2">Uncharacterized protein</fullName>
    </submittedName>
</protein>
<feature type="compositionally biased region" description="Polar residues" evidence="1">
    <location>
        <begin position="1"/>
        <end position="15"/>
    </location>
</feature>
<feature type="compositionally biased region" description="Low complexity" evidence="1">
    <location>
        <begin position="43"/>
        <end position="55"/>
    </location>
</feature>
<dbReference type="VEuPathDB" id="FungiDB:H257_13335"/>
<dbReference type="EMBL" id="KI913160">
    <property type="protein sequence ID" value="ETV71457.1"/>
    <property type="molecule type" value="Genomic_DNA"/>
</dbReference>
<name>W4FVD6_APHAT</name>
<evidence type="ECO:0000256" key="1">
    <source>
        <dbReference type="SAM" id="MobiDB-lite"/>
    </source>
</evidence>
<feature type="compositionally biased region" description="Basic and acidic residues" evidence="1">
    <location>
        <begin position="60"/>
        <end position="77"/>
    </location>
</feature>
<gene>
    <name evidence="2" type="ORF">H257_13335</name>
</gene>
<proteinExistence type="predicted"/>
<feature type="compositionally biased region" description="Polar residues" evidence="1">
    <location>
        <begin position="27"/>
        <end position="42"/>
    </location>
</feature>
<dbReference type="RefSeq" id="XP_009839122.1">
    <property type="nucleotide sequence ID" value="XM_009840820.1"/>
</dbReference>